<dbReference type="PANTHER" id="PTHR32432">
    <property type="entry name" value="CELL DIVISION PROTEIN FTSA-RELATED"/>
    <property type="match status" value="1"/>
</dbReference>
<dbReference type="PANTHER" id="PTHR32432:SF4">
    <property type="entry name" value="CELL DIVISION PROTEIN FTSA"/>
    <property type="match status" value="1"/>
</dbReference>
<evidence type="ECO:0000256" key="6">
    <source>
        <dbReference type="PIRNR" id="PIRNR003101"/>
    </source>
</evidence>
<dbReference type="Proteomes" id="UP000611500">
    <property type="component" value="Unassembled WGS sequence"/>
</dbReference>
<accession>A0A8J3MFM3</accession>
<evidence type="ECO:0000256" key="2">
    <source>
        <dbReference type="ARBA" id="ARBA00022618"/>
    </source>
</evidence>
<keyword evidence="9" id="KW-1185">Reference proteome</keyword>
<dbReference type="SMART" id="SM00842">
    <property type="entry name" value="FtsA"/>
    <property type="match status" value="1"/>
</dbReference>
<dbReference type="PIRSF" id="PIRSF003101">
    <property type="entry name" value="FtsA"/>
    <property type="match status" value="1"/>
</dbReference>
<organism evidence="8 9">
    <name type="scientific">Pseudodonghicola xiamenensis</name>
    <dbReference type="NCBI Taxonomy" id="337702"/>
    <lineage>
        <taxon>Bacteria</taxon>
        <taxon>Pseudomonadati</taxon>
        <taxon>Pseudomonadota</taxon>
        <taxon>Alphaproteobacteria</taxon>
        <taxon>Rhodobacterales</taxon>
        <taxon>Paracoccaceae</taxon>
        <taxon>Pseudodonghicola</taxon>
    </lineage>
</organism>
<comment type="function">
    <text evidence="5 6">Cell division protein that is involved in the assembly of the Z ring. May serve as a membrane anchor for the Z ring.</text>
</comment>
<evidence type="ECO:0000259" key="7">
    <source>
        <dbReference type="SMART" id="SM00842"/>
    </source>
</evidence>
<feature type="domain" description="SHS2" evidence="7">
    <location>
        <begin position="25"/>
        <end position="226"/>
    </location>
</feature>
<dbReference type="Gene3D" id="3.30.420.40">
    <property type="match status" value="1"/>
</dbReference>
<evidence type="ECO:0000256" key="3">
    <source>
        <dbReference type="ARBA" id="ARBA00023136"/>
    </source>
</evidence>
<dbReference type="EMBL" id="BNAP01000015">
    <property type="protein sequence ID" value="GHG95680.1"/>
    <property type="molecule type" value="Genomic_DNA"/>
</dbReference>
<dbReference type="CDD" id="cd24048">
    <property type="entry name" value="ASKHA_NBD_FtsA"/>
    <property type="match status" value="1"/>
</dbReference>
<dbReference type="Pfam" id="PF02491">
    <property type="entry name" value="SHS2_FTSA"/>
    <property type="match status" value="1"/>
</dbReference>
<dbReference type="AlphaFoldDB" id="A0A8J3MFM3"/>
<dbReference type="InterPro" id="IPR020823">
    <property type="entry name" value="Cell_div_FtsA"/>
</dbReference>
<keyword evidence="1 5" id="KW-1003">Cell membrane</keyword>
<dbReference type="InterPro" id="IPR050696">
    <property type="entry name" value="FtsA/MreB"/>
</dbReference>
<comment type="similarity">
    <text evidence="5 6">Belongs to the FtsA/MreB family.</text>
</comment>
<keyword evidence="3 5" id="KW-0472">Membrane</keyword>
<dbReference type="Pfam" id="PF14450">
    <property type="entry name" value="FtsA"/>
    <property type="match status" value="1"/>
</dbReference>
<evidence type="ECO:0000256" key="1">
    <source>
        <dbReference type="ARBA" id="ARBA00022475"/>
    </source>
</evidence>
<dbReference type="HAMAP" id="MF_02033">
    <property type="entry name" value="FtsA"/>
    <property type="match status" value="1"/>
</dbReference>
<comment type="subunit">
    <text evidence="5">Self-interacts. Interacts with FtsZ.</text>
</comment>
<dbReference type="SUPFAM" id="SSF53067">
    <property type="entry name" value="Actin-like ATPase domain"/>
    <property type="match status" value="2"/>
</dbReference>
<reference evidence="8" key="2">
    <citation type="submission" date="2020-09" db="EMBL/GenBank/DDBJ databases">
        <authorList>
            <person name="Sun Q."/>
            <person name="Zhou Y."/>
        </authorList>
    </citation>
    <scope>NUCLEOTIDE SEQUENCE</scope>
    <source>
        <strain evidence="8">CGMCC 1.7081</strain>
    </source>
</reference>
<comment type="subcellular location">
    <subcellularLocation>
        <location evidence="5">Cell membrane</location>
        <topology evidence="5">Peripheral membrane protein</topology>
        <orientation evidence="5">Cytoplasmic side</orientation>
    </subcellularLocation>
    <text evidence="5">Localizes to the Z ring in an FtsZ-dependent manner. Targeted to the membrane through a conserved C-terminal amphipathic helix.</text>
</comment>
<keyword evidence="4 5" id="KW-0131">Cell cycle</keyword>
<proteinExistence type="inferred from homology"/>
<dbReference type="GO" id="GO:0009898">
    <property type="term" value="C:cytoplasmic side of plasma membrane"/>
    <property type="evidence" value="ECO:0007669"/>
    <property type="project" value="UniProtKB-UniRule"/>
</dbReference>
<protein>
    <recommendedName>
        <fullName evidence="5 6">Cell division protein FtsA</fullName>
    </recommendedName>
</protein>
<evidence type="ECO:0000256" key="5">
    <source>
        <dbReference type="HAMAP-Rule" id="MF_02033"/>
    </source>
</evidence>
<dbReference type="GO" id="GO:0032153">
    <property type="term" value="C:cell division site"/>
    <property type="evidence" value="ECO:0007669"/>
    <property type="project" value="UniProtKB-UniRule"/>
</dbReference>
<keyword evidence="2 5" id="KW-0132">Cell division</keyword>
<gene>
    <name evidence="5 8" type="primary">ftsA</name>
    <name evidence="8" type="ORF">GCM10010961_29560</name>
</gene>
<evidence type="ECO:0000256" key="4">
    <source>
        <dbReference type="ARBA" id="ARBA00023306"/>
    </source>
</evidence>
<dbReference type="InterPro" id="IPR043129">
    <property type="entry name" value="ATPase_NBD"/>
</dbReference>
<reference evidence="8" key="1">
    <citation type="journal article" date="2014" name="Int. J. Syst. Evol. Microbiol.">
        <title>Complete genome sequence of Corynebacterium casei LMG S-19264T (=DSM 44701T), isolated from a smear-ripened cheese.</title>
        <authorList>
            <consortium name="US DOE Joint Genome Institute (JGI-PGF)"/>
            <person name="Walter F."/>
            <person name="Albersmeier A."/>
            <person name="Kalinowski J."/>
            <person name="Ruckert C."/>
        </authorList>
    </citation>
    <scope>NUCLEOTIDE SEQUENCE</scope>
    <source>
        <strain evidence="8">CGMCC 1.7081</strain>
    </source>
</reference>
<evidence type="ECO:0000313" key="8">
    <source>
        <dbReference type="EMBL" id="GHG95680.1"/>
    </source>
</evidence>
<dbReference type="NCBIfam" id="TIGR01174">
    <property type="entry name" value="ftsA"/>
    <property type="match status" value="1"/>
</dbReference>
<comment type="caution">
    <text evidence="8">The sequence shown here is derived from an EMBL/GenBank/DDBJ whole genome shotgun (WGS) entry which is preliminary data.</text>
</comment>
<name>A0A8J3MFM3_9RHOB</name>
<dbReference type="InterPro" id="IPR003494">
    <property type="entry name" value="SHS2_FtsA"/>
</dbReference>
<evidence type="ECO:0000313" key="9">
    <source>
        <dbReference type="Proteomes" id="UP000611500"/>
    </source>
</evidence>
<sequence>MMTDLYQSQRAMRQMRRQAMQRGVIAILDIGSSKIACLVLRFDGTGKLSEDSSIGSLAGQSGFRVIGAATTRSRGVQFGEITAMQETERAIRTALQAAQKMAEIRVDHVIACFSGANPRSYGLDATVELEGQVVTEAEIARVLSSCEVPEYGAGREVLHAQPVNFALDHRSGLIDPRGQLGHNLAVDMHMLTVDATAIQNLVHCIKRCDLELAGIASSAYVSGISALVEDEQELGAACIDMGGGTTSISIFLKKHMIYADCVRMGGDHITSDISMGLGVPTANAERIKTFCGGVHATGADDRDMIDIGGDTGDWEHDRRTASRAELIGIMRPRVEEILEEVRARLDAAGFEYLPSQQIVLTGGTSQIMGLDGLATRILGQQVRLGRPLRVHGLPQSATGPGFAGSVGLSLFAANPQDEWWDFEVPVDRYPARSFRRAVKWFRDNW</sequence>
<dbReference type="GO" id="GO:0043093">
    <property type="term" value="P:FtsZ-dependent cytokinesis"/>
    <property type="evidence" value="ECO:0007669"/>
    <property type="project" value="UniProtKB-UniRule"/>
</dbReference>